<feature type="region of interest" description="Disordered" evidence="5">
    <location>
        <begin position="1"/>
        <end position="29"/>
    </location>
</feature>
<dbReference type="GO" id="GO:0003700">
    <property type="term" value="F:DNA-binding transcription factor activity"/>
    <property type="evidence" value="ECO:0007669"/>
    <property type="project" value="TreeGrafter"/>
</dbReference>
<dbReference type="InterPro" id="IPR041490">
    <property type="entry name" value="KstR2_TetR_C"/>
</dbReference>
<dbReference type="GO" id="GO:0000976">
    <property type="term" value="F:transcription cis-regulatory region binding"/>
    <property type="evidence" value="ECO:0007669"/>
    <property type="project" value="TreeGrafter"/>
</dbReference>
<dbReference type="EMBL" id="CP041695">
    <property type="protein sequence ID" value="QDP79577.1"/>
    <property type="molecule type" value="Genomic_DNA"/>
</dbReference>
<sequence>MPNGPSNTRNSSADRIHPSHAHVQTDRRSVECDAGGVMRQVKKPEVRKAEIVDAAIRSFSERGYAATTVDSIVGELGVAKGCFYHHFGSKEQLFAAVVEVYAERLCARHLEILRDTTRSPRDRLRAYIDHSYAMAERGAAPGVVDMLHGERFREMHHRVVDEAVNVLRPVMADLLAAGVSAGEFRLADPEFTAVALLGALRELHEHYADRTGLDLVAHRAAVLELLARLLDTDFA</sequence>
<dbReference type="PANTHER" id="PTHR30055">
    <property type="entry name" value="HTH-TYPE TRANSCRIPTIONAL REGULATOR RUTR"/>
    <property type="match status" value="1"/>
</dbReference>
<evidence type="ECO:0000313" key="8">
    <source>
        <dbReference type="Proteomes" id="UP000317039"/>
    </source>
</evidence>
<keyword evidence="1" id="KW-0805">Transcription regulation</keyword>
<feature type="compositionally biased region" description="Basic and acidic residues" evidence="5">
    <location>
        <begin position="12"/>
        <end position="29"/>
    </location>
</feature>
<dbReference type="PROSITE" id="PS50977">
    <property type="entry name" value="HTH_TETR_2"/>
    <property type="match status" value="1"/>
</dbReference>
<name>A0A516NKZ8_9NOCA</name>
<dbReference type="InterPro" id="IPR001647">
    <property type="entry name" value="HTH_TetR"/>
</dbReference>
<evidence type="ECO:0000313" key="7">
    <source>
        <dbReference type="EMBL" id="QDP79577.1"/>
    </source>
</evidence>
<keyword evidence="2 4" id="KW-0238">DNA-binding</keyword>
<organism evidence="7 8">
    <name type="scientific">Nocardia otitidiscaviarum</name>
    <dbReference type="NCBI Taxonomy" id="1823"/>
    <lineage>
        <taxon>Bacteria</taxon>
        <taxon>Bacillati</taxon>
        <taxon>Actinomycetota</taxon>
        <taxon>Actinomycetes</taxon>
        <taxon>Mycobacteriales</taxon>
        <taxon>Nocardiaceae</taxon>
        <taxon>Nocardia</taxon>
    </lineage>
</organism>
<dbReference type="AlphaFoldDB" id="A0A516NKZ8"/>
<dbReference type="Gene3D" id="1.10.357.10">
    <property type="entry name" value="Tetracycline Repressor, domain 2"/>
    <property type="match status" value="1"/>
</dbReference>
<dbReference type="SUPFAM" id="SSF48498">
    <property type="entry name" value="Tetracyclin repressor-like, C-terminal domain"/>
    <property type="match status" value="1"/>
</dbReference>
<dbReference type="PROSITE" id="PS01081">
    <property type="entry name" value="HTH_TETR_1"/>
    <property type="match status" value="1"/>
</dbReference>
<dbReference type="PANTHER" id="PTHR30055:SF240">
    <property type="entry name" value="HTH-TYPE TRANSCRIPTIONAL REGULATOR ACRR"/>
    <property type="match status" value="1"/>
</dbReference>
<dbReference type="InterPro" id="IPR036271">
    <property type="entry name" value="Tet_transcr_reg_TetR-rel_C_sf"/>
</dbReference>
<feature type="compositionally biased region" description="Polar residues" evidence="5">
    <location>
        <begin position="1"/>
        <end position="11"/>
    </location>
</feature>
<proteinExistence type="predicted"/>
<reference evidence="7 8" key="1">
    <citation type="submission" date="2019-07" db="EMBL/GenBank/DDBJ databases">
        <title>Complete Genome Sequence and Methylome Analysis of Nocardia otitidis-caviarum NEB252.</title>
        <authorList>
            <person name="Fomenkov A."/>
            <person name="Anton B.P."/>
            <person name="Vincze T."/>
            <person name="Roberts R.J."/>
        </authorList>
    </citation>
    <scope>NUCLEOTIDE SEQUENCE [LARGE SCALE GENOMIC DNA]</scope>
    <source>
        <strain evidence="7 8">NEB252</strain>
    </source>
</reference>
<evidence type="ECO:0000256" key="2">
    <source>
        <dbReference type="ARBA" id="ARBA00023125"/>
    </source>
</evidence>
<feature type="domain" description="HTH tetR-type" evidence="6">
    <location>
        <begin position="45"/>
        <end position="105"/>
    </location>
</feature>
<evidence type="ECO:0000256" key="3">
    <source>
        <dbReference type="ARBA" id="ARBA00023163"/>
    </source>
</evidence>
<evidence type="ECO:0000256" key="1">
    <source>
        <dbReference type="ARBA" id="ARBA00023015"/>
    </source>
</evidence>
<evidence type="ECO:0000256" key="4">
    <source>
        <dbReference type="PROSITE-ProRule" id="PRU00335"/>
    </source>
</evidence>
<gene>
    <name evidence="7" type="ORF">FOH10_13540</name>
</gene>
<evidence type="ECO:0000259" key="6">
    <source>
        <dbReference type="PROSITE" id="PS50977"/>
    </source>
</evidence>
<dbReference type="PRINTS" id="PR00455">
    <property type="entry name" value="HTHTETR"/>
</dbReference>
<dbReference type="Pfam" id="PF00440">
    <property type="entry name" value="TetR_N"/>
    <property type="match status" value="1"/>
</dbReference>
<keyword evidence="3" id="KW-0804">Transcription</keyword>
<protein>
    <submittedName>
        <fullName evidence="7">TetR/AcrR family transcriptional regulator</fullName>
    </submittedName>
</protein>
<accession>A0A516NKZ8</accession>
<evidence type="ECO:0000256" key="5">
    <source>
        <dbReference type="SAM" id="MobiDB-lite"/>
    </source>
</evidence>
<dbReference type="InterPro" id="IPR009057">
    <property type="entry name" value="Homeodomain-like_sf"/>
</dbReference>
<dbReference type="Proteomes" id="UP000317039">
    <property type="component" value="Chromosome"/>
</dbReference>
<dbReference type="InterPro" id="IPR050109">
    <property type="entry name" value="HTH-type_TetR-like_transc_reg"/>
</dbReference>
<dbReference type="Pfam" id="PF17932">
    <property type="entry name" value="TetR_C_24"/>
    <property type="match status" value="1"/>
</dbReference>
<dbReference type="KEGG" id="nod:FOH10_13540"/>
<feature type="DNA-binding region" description="H-T-H motif" evidence="4">
    <location>
        <begin position="68"/>
        <end position="87"/>
    </location>
</feature>
<dbReference type="InterPro" id="IPR023772">
    <property type="entry name" value="DNA-bd_HTH_TetR-type_CS"/>
</dbReference>
<dbReference type="Gene3D" id="1.10.10.60">
    <property type="entry name" value="Homeodomain-like"/>
    <property type="match status" value="1"/>
</dbReference>
<dbReference type="SUPFAM" id="SSF46689">
    <property type="entry name" value="Homeodomain-like"/>
    <property type="match status" value="1"/>
</dbReference>